<accession>A0A1X7UX92</accession>
<sequence>MRNCAIGSFEATSSQWSSYSERLTEYLVENGITDGRKRLAVLLSVVGGPTYDLLRDIFAQEKPNTKTFDKLVTELRDHIEPKPTVFAERYKLYQRQQKLDETVSEYMAALRHLAATCQFGDFF</sequence>
<name>A0A1X7UX92_AMPQE</name>
<dbReference type="PANTHER" id="PTHR33198:SF19">
    <property type="entry name" value="CCHC-TYPE DOMAIN-CONTAINING PROTEIN"/>
    <property type="match status" value="1"/>
</dbReference>
<dbReference type="STRING" id="400682.A0A1X7UX92"/>
<reference evidence="1" key="1">
    <citation type="submission" date="2017-05" db="UniProtKB">
        <authorList>
            <consortium name="EnsemblMetazoa"/>
        </authorList>
    </citation>
    <scope>IDENTIFICATION</scope>
</reference>
<dbReference type="OrthoDB" id="775972at2759"/>
<dbReference type="OMA" id="CAIGSFE"/>
<protein>
    <recommendedName>
        <fullName evidence="2">Retrotransposon gag domain-containing protein</fullName>
    </recommendedName>
</protein>
<organism evidence="1">
    <name type="scientific">Amphimedon queenslandica</name>
    <name type="common">Sponge</name>
    <dbReference type="NCBI Taxonomy" id="400682"/>
    <lineage>
        <taxon>Eukaryota</taxon>
        <taxon>Metazoa</taxon>
        <taxon>Porifera</taxon>
        <taxon>Demospongiae</taxon>
        <taxon>Heteroscleromorpha</taxon>
        <taxon>Haplosclerida</taxon>
        <taxon>Niphatidae</taxon>
        <taxon>Amphimedon</taxon>
    </lineage>
</organism>
<dbReference type="EnsemblMetazoa" id="Aqu2.1.32311_001">
    <property type="protein sequence ID" value="Aqu2.1.32311_001"/>
    <property type="gene ID" value="Aqu2.1.32311"/>
</dbReference>
<dbReference type="InParanoid" id="A0A1X7UX92"/>
<proteinExistence type="predicted"/>
<evidence type="ECO:0008006" key="2">
    <source>
        <dbReference type="Google" id="ProtNLM"/>
    </source>
</evidence>
<dbReference type="PANTHER" id="PTHR33198">
    <property type="entry name" value="ANK_REP_REGION DOMAIN-CONTAINING PROTEIN-RELATED"/>
    <property type="match status" value="1"/>
</dbReference>
<evidence type="ECO:0000313" key="1">
    <source>
        <dbReference type="EnsemblMetazoa" id="Aqu2.1.32311_001"/>
    </source>
</evidence>
<dbReference type="AlphaFoldDB" id="A0A1X7UX92"/>